<feature type="chain" id="PRO_5026339125" evidence="7">
    <location>
        <begin position="24"/>
        <end position="495"/>
    </location>
</feature>
<comment type="caution">
    <text evidence="9">The sequence shown here is derived from an EMBL/GenBank/DDBJ whole genome shotgun (WGS) entry which is preliminary data.</text>
</comment>
<evidence type="ECO:0000256" key="3">
    <source>
        <dbReference type="ARBA" id="ARBA00022723"/>
    </source>
</evidence>
<reference evidence="9 10" key="1">
    <citation type="submission" date="2019-12" db="EMBL/GenBank/DDBJ databases">
        <title>Genomic-based taxomic classification of the family Erythrobacteraceae.</title>
        <authorList>
            <person name="Xu L."/>
        </authorList>
    </citation>
    <scope>NUCLEOTIDE SEQUENCE [LARGE SCALE GENOMIC DNA]</scope>
    <source>
        <strain evidence="9 10">MCCC 1K01500</strain>
    </source>
</reference>
<dbReference type="PROSITE" id="PS51257">
    <property type="entry name" value="PROKAR_LIPOPROTEIN"/>
    <property type="match status" value="1"/>
</dbReference>
<dbReference type="GO" id="GO:0046872">
    <property type="term" value="F:metal ion binding"/>
    <property type="evidence" value="ECO:0007669"/>
    <property type="project" value="UniProtKB-KW"/>
</dbReference>
<sequence>MPTTLRRPIRAIILSGAASLALAACTTVPGAGVPAGSPITQQEAAQGAQYHQQFVAEFGGAETGPQAQYVEQVGKNIAVQSGLANAQSAFTVTLLNSSVDNAFAVPGGYVYITRQLVDLMNNEAELAGVMGHEVGHVAARHSARREAQAQQNAILGVLGQVLAGAVLGDSALGQLGQKIAGTAPQLATLSYSRNQELQADQLGVTYLKRAGYDPRAMASVLQSLAAQNSLDAQLMGRDSTIPEWASTHPDPAGRVQNALQLADTAGVGGVTNRDTFLTRIDGLTYGDDPKQGMIEGRTFTHPEYRLTFSVPQGYYMINGTRAVSIGGQTGQAQFSSGLFNGNLDTYVASVFKAIGGDQSTLAPQSIQKTTINGIPAAVGQARVSNGSQNVDVVVYAYQFSNTQAFHFAAIAPAGQAGVFNPMFQSLRRISATEASAIVPRKIQVVTAGSNDSVGTLARRMAFSDAQEQRFRILNGLFGSAQVVPGQKYKIVVRAR</sequence>
<protein>
    <submittedName>
        <fullName evidence="9">M48 family metalloprotease</fullName>
    </submittedName>
</protein>
<evidence type="ECO:0000256" key="5">
    <source>
        <dbReference type="ARBA" id="ARBA00022833"/>
    </source>
</evidence>
<evidence type="ECO:0000256" key="6">
    <source>
        <dbReference type="ARBA" id="ARBA00023049"/>
    </source>
</evidence>
<keyword evidence="6 9" id="KW-0482">Metalloprotease</keyword>
<feature type="domain" description="Peptidase M48" evidence="8">
    <location>
        <begin position="66"/>
        <end position="259"/>
    </location>
</feature>
<keyword evidence="2 9" id="KW-0645">Protease</keyword>
<gene>
    <name evidence="9" type="ORF">GRI89_11010</name>
</gene>
<dbReference type="Pfam" id="PF01435">
    <property type="entry name" value="Peptidase_M48"/>
    <property type="match status" value="1"/>
</dbReference>
<keyword evidence="10" id="KW-1185">Reference proteome</keyword>
<dbReference type="Gene3D" id="3.30.2010.10">
    <property type="entry name" value="Metalloproteases ('zincins'), catalytic domain"/>
    <property type="match status" value="1"/>
</dbReference>
<comment type="cofactor">
    <cofactor evidence="1">
        <name>Zn(2+)</name>
        <dbReference type="ChEBI" id="CHEBI:29105"/>
    </cofactor>
</comment>
<dbReference type="InterPro" id="IPR051156">
    <property type="entry name" value="Mito/Outer_Membr_Metalloprot"/>
</dbReference>
<evidence type="ECO:0000256" key="1">
    <source>
        <dbReference type="ARBA" id="ARBA00001947"/>
    </source>
</evidence>
<keyword evidence="7" id="KW-0732">Signal</keyword>
<evidence type="ECO:0000313" key="9">
    <source>
        <dbReference type="EMBL" id="MXO60068.1"/>
    </source>
</evidence>
<organism evidence="9 10">
    <name type="scientific">Croceibacterium salegens</name>
    <dbReference type="NCBI Taxonomy" id="1737568"/>
    <lineage>
        <taxon>Bacteria</taxon>
        <taxon>Pseudomonadati</taxon>
        <taxon>Pseudomonadota</taxon>
        <taxon>Alphaproteobacteria</taxon>
        <taxon>Sphingomonadales</taxon>
        <taxon>Erythrobacteraceae</taxon>
        <taxon>Croceibacterium</taxon>
    </lineage>
</organism>
<dbReference type="AlphaFoldDB" id="A0A6I4SX97"/>
<dbReference type="InterPro" id="IPR001915">
    <property type="entry name" value="Peptidase_M48"/>
</dbReference>
<proteinExistence type="predicted"/>
<keyword evidence="3" id="KW-0479">Metal-binding</keyword>
<accession>A0A6I4SX97</accession>
<evidence type="ECO:0000256" key="4">
    <source>
        <dbReference type="ARBA" id="ARBA00022801"/>
    </source>
</evidence>
<keyword evidence="5" id="KW-0862">Zinc</keyword>
<evidence type="ECO:0000259" key="8">
    <source>
        <dbReference type="Pfam" id="PF01435"/>
    </source>
</evidence>
<dbReference type="OrthoDB" id="9810445at2"/>
<dbReference type="Proteomes" id="UP000433652">
    <property type="component" value="Unassembled WGS sequence"/>
</dbReference>
<dbReference type="GO" id="GO:0004222">
    <property type="term" value="F:metalloendopeptidase activity"/>
    <property type="evidence" value="ECO:0007669"/>
    <property type="project" value="InterPro"/>
</dbReference>
<dbReference type="PANTHER" id="PTHR22726">
    <property type="entry name" value="METALLOENDOPEPTIDASE OMA1"/>
    <property type="match status" value="1"/>
</dbReference>
<keyword evidence="4" id="KW-0378">Hydrolase</keyword>
<dbReference type="EMBL" id="WTYM01000044">
    <property type="protein sequence ID" value="MXO60068.1"/>
    <property type="molecule type" value="Genomic_DNA"/>
</dbReference>
<feature type="signal peptide" evidence="7">
    <location>
        <begin position="1"/>
        <end position="23"/>
    </location>
</feature>
<evidence type="ECO:0000256" key="7">
    <source>
        <dbReference type="SAM" id="SignalP"/>
    </source>
</evidence>
<dbReference type="RefSeq" id="WP_159795232.1">
    <property type="nucleotide sequence ID" value="NZ_WTYM01000044.1"/>
</dbReference>
<name>A0A6I4SX97_9SPHN</name>
<evidence type="ECO:0000256" key="2">
    <source>
        <dbReference type="ARBA" id="ARBA00022670"/>
    </source>
</evidence>
<dbReference type="GO" id="GO:0051603">
    <property type="term" value="P:proteolysis involved in protein catabolic process"/>
    <property type="evidence" value="ECO:0007669"/>
    <property type="project" value="TreeGrafter"/>
</dbReference>
<dbReference type="GO" id="GO:0016020">
    <property type="term" value="C:membrane"/>
    <property type="evidence" value="ECO:0007669"/>
    <property type="project" value="TreeGrafter"/>
</dbReference>
<dbReference type="PANTHER" id="PTHR22726:SF1">
    <property type="entry name" value="METALLOENDOPEPTIDASE OMA1, MITOCHONDRIAL"/>
    <property type="match status" value="1"/>
</dbReference>
<evidence type="ECO:0000313" key="10">
    <source>
        <dbReference type="Proteomes" id="UP000433652"/>
    </source>
</evidence>